<dbReference type="PANTHER" id="PTHR31912">
    <property type="entry name" value="IP13529P"/>
    <property type="match status" value="1"/>
</dbReference>
<protein>
    <submittedName>
        <fullName evidence="1">Uncharacterized protein</fullName>
    </submittedName>
</protein>
<dbReference type="HOGENOM" id="CLU_020243_3_0_1"/>
<dbReference type="EMBL" id="CAQQ02148601">
    <property type="status" value="NOT_ANNOTATED_CDS"/>
    <property type="molecule type" value="Genomic_DNA"/>
</dbReference>
<proteinExistence type="predicted"/>
<dbReference type="OMA" id="ADEVEIC"/>
<keyword evidence="2" id="KW-1185">Reference proteome</keyword>
<dbReference type="EnsemblMetazoa" id="MESCA003735-RA">
    <property type="protein sequence ID" value="MESCA003735-PA"/>
    <property type="gene ID" value="MESCA003735"/>
</dbReference>
<sequence length="534" mass="62112">MEIEDQPVDFTIDPAFILNLVLKFVLGLHAMKNFTRKDVFNIQDFIKFNSVSTDYLLKKKLEELNLAKDLDNELYEFTINKEVGVVFKEGVSKFEEISSTGMMMPLRFQIKEFLSRFGKLNEIFENMTKFSGPSAVISHYFQGSTWKAIRTYFSHESVIIPIGIYTDGMQFNNSLGKHTDSTDMFYYFYPGLNDPLNRFNVHLASVIRSKFIKEYKNAKSLASLVKELYSLFMDGIDFEIEGKIVNIKFVLGLIIGDNLALNAILDYIIGFRGNFYCRICKVSRLDAEKLCEELISELRNRFNYEDDVNINDPSLTGVVNNSMFNILPYFHCTLNLSLDLMHDFFEGIFQYVICHSILYFIEKKFFTLAELNEIINNFSYGNCNLKMTAREAWQFLYLLPLYIGNKIDCNDEVWILLKTLLQIIELLLGSSFDEISLGELNSLIKKHNALYIKYFGSLKPKMHLITHLVTSIKAMGPPRHYMSLRMEMMHIYFKVYAHCTPNRKNISKSFCIKYSLYFANLLLNGPQKLDIEYI</sequence>
<accession>T1GJT1</accession>
<dbReference type="AlphaFoldDB" id="T1GJT1"/>
<reference evidence="2" key="1">
    <citation type="submission" date="2013-02" db="EMBL/GenBank/DDBJ databases">
        <authorList>
            <person name="Hughes D."/>
        </authorList>
    </citation>
    <scope>NUCLEOTIDE SEQUENCE</scope>
    <source>
        <strain>Durham</strain>
        <strain evidence="2">NC isolate 2 -- Noor lab</strain>
    </source>
</reference>
<dbReference type="STRING" id="36166.T1GJT1"/>
<reference evidence="1" key="2">
    <citation type="submission" date="2015-06" db="UniProtKB">
        <authorList>
            <consortium name="EnsemblMetazoa"/>
        </authorList>
    </citation>
    <scope>IDENTIFICATION</scope>
</reference>
<evidence type="ECO:0000313" key="2">
    <source>
        <dbReference type="Proteomes" id="UP000015102"/>
    </source>
</evidence>
<name>T1GJT1_MEGSC</name>
<dbReference type="EMBL" id="CAQQ02148602">
    <property type="status" value="NOT_ANNOTATED_CDS"/>
    <property type="molecule type" value="Genomic_DNA"/>
</dbReference>
<organism evidence="1 2">
    <name type="scientific">Megaselia scalaris</name>
    <name type="common">Humpbacked fly</name>
    <name type="synonym">Phora scalaris</name>
    <dbReference type="NCBI Taxonomy" id="36166"/>
    <lineage>
        <taxon>Eukaryota</taxon>
        <taxon>Metazoa</taxon>
        <taxon>Ecdysozoa</taxon>
        <taxon>Arthropoda</taxon>
        <taxon>Hexapoda</taxon>
        <taxon>Insecta</taxon>
        <taxon>Pterygota</taxon>
        <taxon>Neoptera</taxon>
        <taxon>Endopterygota</taxon>
        <taxon>Diptera</taxon>
        <taxon>Brachycera</taxon>
        <taxon>Muscomorpha</taxon>
        <taxon>Platypezoidea</taxon>
        <taxon>Phoridae</taxon>
        <taxon>Megaseliini</taxon>
        <taxon>Megaselia</taxon>
    </lineage>
</organism>
<dbReference type="Proteomes" id="UP000015102">
    <property type="component" value="Unassembled WGS sequence"/>
</dbReference>
<evidence type="ECO:0000313" key="1">
    <source>
        <dbReference type="EnsemblMetazoa" id="MESCA003735-PA"/>
    </source>
</evidence>
<dbReference type="EMBL" id="CAQQ02148603">
    <property type="status" value="NOT_ANNOTATED_CDS"/>
    <property type="molecule type" value="Genomic_DNA"/>
</dbReference>
<dbReference type="PANTHER" id="PTHR31912:SF34">
    <property type="entry name" value="NOTOCHORD-RELATED PROTEIN"/>
    <property type="match status" value="1"/>
</dbReference>